<dbReference type="AlphaFoldDB" id="A0A4Y7SSL6"/>
<evidence type="ECO:0008006" key="3">
    <source>
        <dbReference type="Google" id="ProtNLM"/>
    </source>
</evidence>
<accession>A0A4Y7SSL6</accession>
<organism evidence="1 2">
    <name type="scientific">Coprinellus micaceus</name>
    <name type="common">Glistening ink-cap mushroom</name>
    <name type="synonym">Coprinus micaceus</name>
    <dbReference type="NCBI Taxonomy" id="71717"/>
    <lineage>
        <taxon>Eukaryota</taxon>
        <taxon>Fungi</taxon>
        <taxon>Dikarya</taxon>
        <taxon>Basidiomycota</taxon>
        <taxon>Agaricomycotina</taxon>
        <taxon>Agaricomycetes</taxon>
        <taxon>Agaricomycetidae</taxon>
        <taxon>Agaricales</taxon>
        <taxon>Agaricineae</taxon>
        <taxon>Psathyrellaceae</taxon>
        <taxon>Coprinellus</taxon>
    </lineage>
</organism>
<keyword evidence="2" id="KW-1185">Reference proteome</keyword>
<reference evidence="1 2" key="1">
    <citation type="journal article" date="2019" name="Nat. Ecol. Evol.">
        <title>Megaphylogeny resolves global patterns of mushroom evolution.</title>
        <authorList>
            <person name="Varga T."/>
            <person name="Krizsan K."/>
            <person name="Foldi C."/>
            <person name="Dima B."/>
            <person name="Sanchez-Garcia M."/>
            <person name="Sanchez-Ramirez S."/>
            <person name="Szollosi G.J."/>
            <person name="Szarkandi J.G."/>
            <person name="Papp V."/>
            <person name="Albert L."/>
            <person name="Andreopoulos W."/>
            <person name="Angelini C."/>
            <person name="Antonin V."/>
            <person name="Barry K.W."/>
            <person name="Bougher N.L."/>
            <person name="Buchanan P."/>
            <person name="Buyck B."/>
            <person name="Bense V."/>
            <person name="Catcheside P."/>
            <person name="Chovatia M."/>
            <person name="Cooper J."/>
            <person name="Damon W."/>
            <person name="Desjardin D."/>
            <person name="Finy P."/>
            <person name="Geml J."/>
            <person name="Haridas S."/>
            <person name="Hughes K."/>
            <person name="Justo A."/>
            <person name="Karasinski D."/>
            <person name="Kautmanova I."/>
            <person name="Kiss B."/>
            <person name="Kocsube S."/>
            <person name="Kotiranta H."/>
            <person name="LaButti K.M."/>
            <person name="Lechner B.E."/>
            <person name="Liimatainen K."/>
            <person name="Lipzen A."/>
            <person name="Lukacs Z."/>
            <person name="Mihaltcheva S."/>
            <person name="Morgado L.N."/>
            <person name="Niskanen T."/>
            <person name="Noordeloos M.E."/>
            <person name="Ohm R.A."/>
            <person name="Ortiz-Santana B."/>
            <person name="Ovrebo C."/>
            <person name="Racz N."/>
            <person name="Riley R."/>
            <person name="Savchenko A."/>
            <person name="Shiryaev A."/>
            <person name="Soop K."/>
            <person name="Spirin V."/>
            <person name="Szebenyi C."/>
            <person name="Tomsovsky M."/>
            <person name="Tulloss R.E."/>
            <person name="Uehling J."/>
            <person name="Grigoriev I.V."/>
            <person name="Vagvolgyi C."/>
            <person name="Papp T."/>
            <person name="Martin F.M."/>
            <person name="Miettinen O."/>
            <person name="Hibbett D.S."/>
            <person name="Nagy L.G."/>
        </authorList>
    </citation>
    <scope>NUCLEOTIDE SEQUENCE [LARGE SCALE GENOMIC DNA]</scope>
    <source>
        <strain evidence="1 2">FP101781</strain>
    </source>
</reference>
<dbReference type="Proteomes" id="UP000298030">
    <property type="component" value="Unassembled WGS sequence"/>
</dbReference>
<evidence type="ECO:0000313" key="1">
    <source>
        <dbReference type="EMBL" id="TEB24792.1"/>
    </source>
</evidence>
<dbReference type="EMBL" id="QPFP01000063">
    <property type="protein sequence ID" value="TEB24792.1"/>
    <property type="molecule type" value="Genomic_DNA"/>
</dbReference>
<dbReference type="OrthoDB" id="3145038at2759"/>
<comment type="caution">
    <text evidence="1">The sequence shown here is derived from an EMBL/GenBank/DDBJ whole genome shotgun (WGS) entry which is preliminary data.</text>
</comment>
<protein>
    <recommendedName>
        <fullName evidence="3">F-box domain-containing protein</fullName>
    </recommendedName>
</protein>
<proteinExistence type="predicted"/>
<sequence>MSSIVRSTPRSIAQADVPSDVWLGIIVHLEALDVLLLQSLLYDTLHDRSVWTSVLQRGCSRDGVYFPSYPVDEMDVKRLQRAALGPYRLYKLVESCSAHSSNPPPLAHASSTRLTTPIVQLAETEATFLVPGGRYLLVGDIVALSLWDLGPPDFSASCEPLLVARTAIPSHHVLQNDWRPQLSVRARADDTLQVALAVGNVLLSVYHINPSQPSPSFRCIATLPVDFTSHPGLDSASRALSSSDDVVLLALGAACGSFVWNFREGWYGFGPRRSELFWVGNNVSHHE</sequence>
<name>A0A4Y7SSL6_COPMI</name>
<evidence type="ECO:0000313" key="2">
    <source>
        <dbReference type="Proteomes" id="UP000298030"/>
    </source>
</evidence>
<gene>
    <name evidence="1" type="ORF">FA13DRAFT_1287205</name>
</gene>